<organism evidence="3 4">
    <name type="scientific">Ohtaekwangia kribbensis</name>
    <dbReference type="NCBI Taxonomy" id="688913"/>
    <lineage>
        <taxon>Bacteria</taxon>
        <taxon>Pseudomonadati</taxon>
        <taxon>Bacteroidota</taxon>
        <taxon>Cytophagia</taxon>
        <taxon>Cytophagales</taxon>
        <taxon>Fulvivirgaceae</taxon>
        <taxon>Ohtaekwangia</taxon>
    </lineage>
</organism>
<name>A0ABW3K5G1_9BACT</name>
<accession>A0ABW3K5G1</accession>
<dbReference type="EMBL" id="JBHTKA010000007">
    <property type="protein sequence ID" value="MFD1001270.1"/>
    <property type="molecule type" value="Genomic_DNA"/>
</dbReference>
<evidence type="ECO:0000313" key="4">
    <source>
        <dbReference type="Proteomes" id="UP001597112"/>
    </source>
</evidence>
<evidence type="ECO:0000256" key="2">
    <source>
        <dbReference type="SAM" id="MobiDB-lite"/>
    </source>
</evidence>
<protein>
    <submittedName>
        <fullName evidence="3">Tetratricopeptide repeat protein</fullName>
    </submittedName>
</protein>
<sequence>MKYILVSLFVVAFVTDPFRIGKINRAKSEAREAYTSGDYKTAVQKYHYLIDSMKVMEDELKLNLANAYFMMNDTANALTNYESLAGSKVNAVRSKAQQQLGIMNYRKQKNEQALNNFKQAIKADPDNMDARYNYELLKKKLDEKKKKEEEEQKKDQQKKDQQKDQQQNKDQQQKDQQQKDQQQKEQEKKDQQNKDQKSKEQQQKEQQQKEQQQKEQQQKEQQQKEQEKKDQQQKDQQNPEQKQDQEKKKPNPELSEKLEQMKISEQKARMILEAMKNQEIQYLQQNKRKASKPKDKGKPDW</sequence>
<feature type="region of interest" description="Disordered" evidence="2">
    <location>
        <begin position="282"/>
        <end position="301"/>
    </location>
</feature>
<dbReference type="SUPFAM" id="SSF48452">
    <property type="entry name" value="TPR-like"/>
    <property type="match status" value="1"/>
</dbReference>
<feature type="compositionally biased region" description="Basic and acidic residues" evidence="2">
    <location>
        <begin position="292"/>
        <end position="301"/>
    </location>
</feature>
<dbReference type="Proteomes" id="UP001597112">
    <property type="component" value="Unassembled WGS sequence"/>
</dbReference>
<dbReference type="Pfam" id="PF13414">
    <property type="entry name" value="TPR_11"/>
    <property type="match status" value="1"/>
</dbReference>
<feature type="region of interest" description="Disordered" evidence="2">
    <location>
        <begin position="143"/>
        <end position="262"/>
    </location>
</feature>
<evidence type="ECO:0000313" key="3">
    <source>
        <dbReference type="EMBL" id="MFD1001270.1"/>
    </source>
</evidence>
<feature type="repeat" description="TPR" evidence="1">
    <location>
        <begin position="94"/>
        <end position="127"/>
    </location>
</feature>
<comment type="caution">
    <text evidence="3">The sequence shown here is derived from an EMBL/GenBank/DDBJ whole genome shotgun (WGS) entry which is preliminary data.</text>
</comment>
<keyword evidence="1" id="KW-0802">TPR repeat</keyword>
<reference evidence="4" key="1">
    <citation type="journal article" date="2019" name="Int. J. Syst. Evol. Microbiol.">
        <title>The Global Catalogue of Microorganisms (GCM) 10K type strain sequencing project: providing services to taxonomists for standard genome sequencing and annotation.</title>
        <authorList>
            <consortium name="The Broad Institute Genomics Platform"/>
            <consortium name="The Broad Institute Genome Sequencing Center for Infectious Disease"/>
            <person name="Wu L."/>
            <person name="Ma J."/>
        </authorList>
    </citation>
    <scope>NUCLEOTIDE SEQUENCE [LARGE SCALE GENOMIC DNA]</scope>
    <source>
        <strain evidence="4">CCUG 58938</strain>
    </source>
</reference>
<dbReference type="RefSeq" id="WP_377580779.1">
    <property type="nucleotide sequence ID" value="NZ_JBHTKA010000007.1"/>
</dbReference>
<feature type="compositionally biased region" description="Basic and acidic residues" evidence="2">
    <location>
        <begin position="143"/>
        <end position="233"/>
    </location>
</feature>
<dbReference type="InterPro" id="IPR011990">
    <property type="entry name" value="TPR-like_helical_dom_sf"/>
</dbReference>
<proteinExistence type="predicted"/>
<dbReference type="PROSITE" id="PS50005">
    <property type="entry name" value="TPR"/>
    <property type="match status" value="1"/>
</dbReference>
<dbReference type="Gene3D" id="1.25.40.10">
    <property type="entry name" value="Tetratricopeptide repeat domain"/>
    <property type="match status" value="1"/>
</dbReference>
<dbReference type="InterPro" id="IPR019734">
    <property type="entry name" value="TPR_rpt"/>
</dbReference>
<evidence type="ECO:0000256" key="1">
    <source>
        <dbReference type="PROSITE-ProRule" id="PRU00339"/>
    </source>
</evidence>
<feature type="compositionally biased region" description="Basic and acidic residues" evidence="2">
    <location>
        <begin position="241"/>
        <end position="262"/>
    </location>
</feature>
<gene>
    <name evidence="3" type="ORF">ACFQ21_18215</name>
</gene>
<keyword evidence="4" id="KW-1185">Reference proteome</keyword>
<dbReference type="SMART" id="SM00028">
    <property type="entry name" value="TPR"/>
    <property type="match status" value="2"/>
</dbReference>